<dbReference type="SUPFAM" id="SSF57850">
    <property type="entry name" value="RING/U-box"/>
    <property type="match status" value="1"/>
</dbReference>
<keyword evidence="4" id="KW-1133">Transmembrane helix</keyword>
<sequence>MDAELRESTCLQAGTPYSGILKRPGFSALCKFVTDGMLRKDLIAAFMMVLRCLFFNEYLLLYFVSCVVSVVNNQRSSWRAGTSSINERLSWICYSMECEDGPDQQWIHPCRCRGSSKWFHQDCLQRWIDVNHRPCQLSNL</sequence>
<keyword evidence="4" id="KW-0812">Transmembrane</keyword>
<feature type="domain" description="RING-CH-type" evidence="5">
    <location>
        <begin position="82"/>
        <end position="140"/>
    </location>
</feature>
<evidence type="ECO:0000313" key="6">
    <source>
        <dbReference type="EMBL" id="VUZ40084.1"/>
    </source>
</evidence>
<dbReference type="PROSITE" id="PS51292">
    <property type="entry name" value="ZF_RING_CH"/>
    <property type="match status" value="1"/>
</dbReference>
<dbReference type="EMBL" id="CABIJS010000028">
    <property type="protein sequence ID" value="VUZ40084.1"/>
    <property type="molecule type" value="Genomic_DNA"/>
</dbReference>
<organism evidence="6 7">
    <name type="scientific">Hymenolepis diminuta</name>
    <name type="common">Rat tapeworm</name>
    <dbReference type="NCBI Taxonomy" id="6216"/>
    <lineage>
        <taxon>Eukaryota</taxon>
        <taxon>Metazoa</taxon>
        <taxon>Spiralia</taxon>
        <taxon>Lophotrochozoa</taxon>
        <taxon>Platyhelminthes</taxon>
        <taxon>Cestoda</taxon>
        <taxon>Eucestoda</taxon>
        <taxon>Cyclophyllidea</taxon>
        <taxon>Hymenolepididae</taxon>
        <taxon>Hymenolepis</taxon>
    </lineage>
</organism>
<feature type="transmembrane region" description="Helical" evidence="4">
    <location>
        <begin position="42"/>
        <end position="71"/>
    </location>
</feature>
<dbReference type="Pfam" id="PF12906">
    <property type="entry name" value="RINGv"/>
    <property type="match status" value="1"/>
</dbReference>
<evidence type="ECO:0000256" key="1">
    <source>
        <dbReference type="ARBA" id="ARBA00022723"/>
    </source>
</evidence>
<dbReference type="InterPro" id="IPR011016">
    <property type="entry name" value="Znf_RING-CH"/>
</dbReference>
<reference evidence="6 7" key="1">
    <citation type="submission" date="2019-07" db="EMBL/GenBank/DDBJ databases">
        <authorList>
            <person name="Jastrzebski P J."/>
            <person name="Paukszto L."/>
            <person name="Jastrzebski P J."/>
        </authorList>
    </citation>
    <scope>NUCLEOTIDE SEQUENCE [LARGE SCALE GENOMIC DNA]</scope>
    <source>
        <strain evidence="6 7">WMS-il1</strain>
    </source>
</reference>
<keyword evidence="4" id="KW-0472">Membrane</keyword>
<evidence type="ECO:0000313" key="7">
    <source>
        <dbReference type="Proteomes" id="UP000321570"/>
    </source>
</evidence>
<keyword evidence="3" id="KW-0862">Zinc</keyword>
<name>A0A564Y0K3_HYMDI</name>
<dbReference type="Proteomes" id="UP000321570">
    <property type="component" value="Unassembled WGS sequence"/>
</dbReference>
<dbReference type="Gene3D" id="3.30.40.10">
    <property type="entry name" value="Zinc/RING finger domain, C3HC4 (zinc finger)"/>
    <property type="match status" value="1"/>
</dbReference>
<evidence type="ECO:0000259" key="5">
    <source>
        <dbReference type="PROSITE" id="PS51292"/>
    </source>
</evidence>
<keyword evidence="1" id="KW-0479">Metal-binding</keyword>
<dbReference type="SMART" id="SM00744">
    <property type="entry name" value="RINGv"/>
    <property type="match status" value="1"/>
</dbReference>
<accession>A0A564Y0K3</accession>
<dbReference type="InterPro" id="IPR013083">
    <property type="entry name" value="Znf_RING/FYVE/PHD"/>
</dbReference>
<dbReference type="GO" id="GO:0008270">
    <property type="term" value="F:zinc ion binding"/>
    <property type="evidence" value="ECO:0007669"/>
    <property type="project" value="UniProtKB-KW"/>
</dbReference>
<dbReference type="AlphaFoldDB" id="A0A564Y0K3"/>
<keyword evidence="2" id="KW-0863">Zinc-finger</keyword>
<gene>
    <name evidence="6" type="ORF">WMSIL1_LOCUS1216</name>
</gene>
<protein>
    <recommendedName>
        <fullName evidence="5">RING-CH-type domain-containing protein</fullName>
    </recommendedName>
</protein>
<evidence type="ECO:0000256" key="2">
    <source>
        <dbReference type="ARBA" id="ARBA00022771"/>
    </source>
</evidence>
<keyword evidence="7" id="KW-1185">Reference proteome</keyword>
<evidence type="ECO:0000256" key="4">
    <source>
        <dbReference type="SAM" id="Phobius"/>
    </source>
</evidence>
<evidence type="ECO:0000256" key="3">
    <source>
        <dbReference type="ARBA" id="ARBA00022833"/>
    </source>
</evidence>
<proteinExistence type="predicted"/>